<dbReference type="eggNOG" id="ENOG502QSKG">
    <property type="taxonomic scope" value="Eukaryota"/>
</dbReference>
<feature type="region of interest" description="Disordered" evidence="2">
    <location>
        <begin position="88"/>
        <end position="109"/>
    </location>
</feature>
<accession>K3VID4</accession>
<dbReference type="GO" id="GO:0008168">
    <property type="term" value="F:methyltransferase activity"/>
    <property type="evidence" value="ECO:0007669"/>
    <property type="project" value="TreeGrafter"/>
</dbReference>
<proteinExistence type="inferred from homology"/>
<dbReference type="InterPro" id="IPR029063">
    <property type="entry name" value="SAM-dependent_MTases_sf"/>
</dbReference>
<evidence type="ECO:0000256" key="2">
    <source>
        <dbReference type="SAM" id="MobiDB-lite"/>
    </source>
</evidence>
<evidence type="ECO:0000313" key="3">
    <source>
        <dbReference type="EMBL" id="EKJ72878.1"/>
    </source>
</evidence>
<dbReference type="Pfam" id="PF13489">
    <property type="entry name" value="Methyltransf_23"/>
    <property type="match status" value="1"/>
</dbReference>
<dbReference type="GeneID" id="20365542"/>
<dbReference type="Proteomes" id="UP000007978">
    <property type="component" value="Chromosome 1"/>
</dbReference>
<dbReference type="RefSeq" id="XP_009258317.1">
    <property type="nucleotide sequence ID" value="XM_009260042.1"/>
</dbReference>
<gene>
    <name evidence="3" type="ORF">FPSE_06924</name>
</gene>
<dbReference type="OrthoDB" id="2013972at2759"/>
<dbReference type="KEGG" id="fpu:FPSE_06924"/>
<dbReference type="HOGENOM" id="CLU_010595_4_0_1"/>
<dbReference type="CDD" id="cd02440">
    <property type="entry name" value="AdoMet_MTases"/>
    <property type="match status" value="1"/>
</dbReference>
<reference evidence="3 4" key="1">
    <citation type="journal article" date="2012" name="PLoS Pathog.">
        <title>Comparative pathogenomics reveals horizontally acquired novel virulence genes in fungi infecting cereal hosts.</title>
        <authorList>
            <person name="Gardiner D.M."/>
            <person name="McDonald M.C."/>
            <person name="Covarelli L."/>
            <person name="Solomon P.S."/>
            <person name="Rusu A.G."/>
            <person name="Marshall M."/>
            <person name="Kazan K."/>
            <person name="Chakraborty S."/>
            <person name="McDonald B.A."/>
            <person name="Manners J.M."/>
        </authorList>
    </citation>
    <scope>NUCLEOTIDE SEQUENCE [LARGE SCALE GENOMIC DNA]</scope>
    <source>
        <strain evidence="3 4">CS3096</strain>
    </source>
</reference>
<name>K3VID4_FUSPC</name>
<dbReference type="PANTHER" id="PTHR43591:SF24">
    <property type="entry name" value="2-METHOXY-6-POLYPRENYL-1,4-BENZOQUINOL METHYLASE, MITOCHONDRIAL"/>
    <property type="match status" value="1"/>
</dbReference>
<evidence type="ECO:0000313" key="4">
    <source>
        <dbReference type="Proteomes" id="UP000007978"/>
    </source>
</evidence>
<evidence type="ECO:0000256" key="1">
    <source>
        <dbReference type="ARBA" id="ARBA00038158"/>
    </source>
</evidence>
<sequence length="426" mass="47610">MGQGPGILQLRKGLAWKLIFCPNLHCHETRLLVHVRSPAPPCRSFVPIQARYERYSKYNNNNCSPTIYDLNQLAADDMAKQNDTIKRLPVDNVSQDDQTSESDFSDTTSNYSTISEEALPLIYEYGHTYHGTGQLLIPNDASEAHRLAVQHELYQLCLDGGLVDAKLPLDQYTPQDPFEILDVGAGSGVWACDMAKRYPQVNILGIDLSSALLPEDVPPNVTFEIADATDPWPARTYDFIHMRSLAGAGVRDWDSLLAEAYEHLKPGGQLEVTEIRPHFFDVDPEQADLPCEDRKPEIGAACIEYERIFVEMCDKFGIDCDPIPRVPGRLSGLGAEVICERVDWLPIQNWGSDPVTQQKRKALAEMVECGIENWTLRLFGLGGWEEKATRALLDRVVGEMQDPTLRSLAKVTFVSARKGMGNGKHI</sequence>
<dbReference type="SUPFAM" id="SSF53335">
    <property type="entry name" value="S-adenosyl-L-methionine-dependent methyltransferases"/>
    <property type="match status" value="1"/>
</dbReference>
<evidence type="ECO:0008006" key="5">
    <source>
        <dbReference type="Google" id="ProtNLM"/>
    </source>
</evidence>
<dbReference type="PANTHER" id="PTHR43591">
    <property type="entry name" value="METHYLTRANSFERASE"/>
    <property type="match status" value="1"/>
</dbReference>
<organism evidence="3 4">
    <name type="scientific">Fusarium pseudograminearum (strain CS3096)</name>
    <name type="common">Wheat and barley crown-rot fungus</name>
    <dbReference type="NCBI Taxonomy" id="1028729"/>
    <lineage>
        <taxon>Eukaryota</taxon>
        <taxon>Fungi</taxon>
        <taxon>Dikarya</taxon>
        <taxon>Ascomycota</taxon>
        <taxon>Pezizomycotina</taxon>
        <taxon>Sordariomycetes</taxon>
        <taxon>Hypocreomycetidae</taxon>
        <taxon>Hypocreales</taxon>
        <taxon>Nectriaceae</taxon>
        <taxon>Fusarium</taxon>
    </lineage>
</organism>
<protein>
    <recommendedName>
        <fullName evidence="5">Methyltransferase domain-containing protein</fullName>
    </recommendedName>
</protein>
<comment type="similarity">
    <text evidence="1">Belongs to the methyltransferase superfamily. LaeA methyltransferase family.</text>
</comment>
<keyword evidence="4" id="KW-1185">Reference proteome</keyword>
<comment type="caution">
    <text evidence="3">The sequence shown here is derived from an EMBL/GenBank/DDBJ whole genome shotgun (WGS) entry which is preliminary data.</text>
</comment>
<dbReference type="EMBL" id="AFNW01000187">
    <property type="protein sequence ID" value="EKJ72878.1"/>
    <property type="molecule type" value="Genomic_DNA"/>
</dbReference>
<dbReference type="Gene3D" id="3.40.50.150">
    <property type="entry name" value="Vaccinia Virus protein VP39"/>
    <property type="match status" value="1"/>
</dbReference>
<dbReference type="AlphaFoldDB" id="K3VID4"/>